<dbReference type="InterPro" id="IPR017907">
    <property type="entry name" value="Znf_RING_CS"/>
</dbReference>
<comment type="caution">
    <text evidence="13">The sequence shown here is derived from an EMBL/GenBank/DDBJ whole genome shotgun (WGS) entry which is preliminary data.</text>
</comment>
<feature type="compositionally biased region" description="Polar residues" evidence="10">
    <location>
        <begin position="132"/>
        <end position="145"/>
    </location>
</feature>
<comment type="subcellular location">
    <subcellularLocation>
        <location evidence="1">Nucleus</location>
    </subcellularLocation>
</comment>
<feature type="region of interest" description="Disordered" evidence="10">
    <location>
        <begin position="201"/>
        <end position="235"/>
    </location>
</feature>
<keyword evidence="6" id="KW-0862">Zinc</keyword>
<dbReference type="EMBL" id="MU620964">
    <property type="protein sequence ID" value="KAI8575983.1"/>
    <property type="molecule type" value="Genomic_DNA"/>
</dbReference>
<dbReference type="PROSITE" id="PS50172">
    <property type="entry name" value="BRCT"/>
    <property type="match status" value="2"/>
</dbReference>
<accession>A0AAD5E1M2</accession>
<sequence>MSEIRFQDLPNDASGLLRRMASELVCPICLSYYDEPMLTPCLHTYCKACILRSLETLARCPLCKHGLTRRQLNPMPSVAEVVTNFQELQTAYEEMTGQAISQEPIHSSQWQLQPDTHLTQKYPYPTKDDHSGYTTYGNDNEPNAISSTSATVFQNQGVEHDSITANQFEEILEEPSEMNDIDLPIGGFTIEDTDATQISAHQVASHSVASSPELTNQSHHNSLPPSQSVGGADRPTFYTSQFSDLSLDADTEPSPNFWKSAIGRRPTSNVECYVILATHLPPSFAETELNSIVRTLKGRVVNEFSQEVTHIVTTADQKNLARRTLKYLQGIVCGIWIVDKAWLEKCKLAGRFVTEDEDEVDGDEASDRTSIPRIARQAKAANEPGLFQGLEVTFWGTFYGPSKDELISLIRYGDGIVWEGSDNLPKGAIIIYDIRDTLFHHGHMFNEAVNAAWILDSISCYRQLPKKNYSPFRNNLR</sequence>
<evidence type="ECO:0008006" key="15">
    <source>
        <dbReference type="Google" id="ProtNLM"/>
    </source>
</evidence>
<dbReference type="PANTHER" id="PTHR13763:SF0">
    <property type="entry name" value="BREAST CANCER TYPE 1 SUSCEPTIBILITY PROTEIN"/>
    <property type="match status" value="1"/>
</dbReference>
<dbReference type="Proteomes" id="UP001206595">
    <property type="component" value="Unassembled WGS sequence"/>
</dbReference>
<dbReference type="AlphaFoldDB" id="A0AAD5E1M2"/>
<evidence type="ECO:0000259" key="12">
    <source>
        <dbReference type="PROSITE" id="PS50172"/>
    </source>
</evidence>
<keyword evidence="5 9" id="KW-0863">Zinc-finger</keyword>
<dbReference type="InterPro" id="IPR031099">
    <property type="entry name" value="BRCA1-associated"/>
</dbReference>
<evidence type="ECO:0000256" key="9">
    <source>
        <dbReference type="PROSITE-ProRule" id="PRU00175"/>
    </source>
</evidence>
<feature type="domain" description="BRCT" evidence="12">
    <location>
        <begin position="382"/>
        <end position="471"/>
    </location>
</feature>
<evidence type="ECO:0000259" key="11">
    <source>
        <dbReference type="PROSITE" id="PS50089"/>
    </source>
</evidence>
<reference evidence="13" key="2">
    <citation type="journal article" date="2022" name="Proc. Natl. Acad. Sci. U.S.A.">
        <title>Diploid-dominant life cycles characterize the early evolution of Fungi.</title>
        <authorList>
            <person name="Amses K.R."/>
            <person name="Simmons D.R."/>
            <person name="Longcore J.E."/>
            <person name="Mondo S.J."/>
            <person name="Seto K."/>
            <person name="Jeronimo G.H."/>
            <person name="Bonds A.E."/>
            <person name="Quandt C.A."/>
            <person name="Davis W.J."/>
            <person name="Chang Y."/>
            <person name="Federici B.A."/>
            <person name="Kuo A."/>
            <person name="LaButti K."/>
            <person name="Pangilinan J."/>
            <person name="Andreopoulos W."/>
            <person name="Tritt A."/>
            <person name="Riley R."/>
            <person name="Hundley H."/>
            <person name="Johnson J."/>
            <person name="Lipzen A."/>
            <person name="Barry K."/>
            <person name="Lang B.F."/>
            <person name="Cuomo C.A."/>
            <person name="Buchler N.E."/>
            <person name="Grigoriev I.V."/>
            <person name="Spatafora J.W."/>
            <person name="Stajich J.E."/>
            <person name="James T.Y."/>
        </authorList>
    </citation>
    <scope>NUCLEOTIDE SEQUENCE</scope>
    <source>
        <strain evidence="13">AG</strain>
    </source>
</reference>
<evidence type="ECO:0000256" key="3">
    <source>
        <dbReference type="ARBA" id="ARBA00022737"/>
    </source>
</evidence>
<evidence type="ECO:0000313" key="14">
    <source>
        <dbReference type="Proteomes" id="UP001206595"/>
    </source>
</evidence>
<protein>
    <recommendedName>
        <fullName evidence="15">RING-type E3 ubiquitin transferase BRCA1</fullName>
    </recommendedName>
</protein>
<dbReference type="GO" id="GO:0005634">
    <property type="term" value="C:nucleus"/>
    <property type="evidence" value="ECO:0007669"/>
    <property type="project" value="UniProtKB-SubCell"/>
</dbReference>
<evidence type="ECO:0000256" key="10">
    <source>
        <dbReference type="SAM" id="MobiDB-lite"/>
    </source>
</evidence>
<evidence type="ECO:0000256" key="6">
    <source>
        <dbReference type="ARBA" id="ARBA00022833"/>
    </source>
</evidence>
<dbReference type="PROSITE" id="PS50089">
    <property type="entry name" value="ZF_RING_2"/>
    <property type="match status" value="1"/>
</dbReference>
<dbReference type="InterPro" id="IPR036420">
    <property type="entry name" value="BRCT_dom_sf"/>
</dbReference>
<organism evidence="13 14">
    <name type="scientific">Umbelopsis ramanniana AG</name>
    <dbReference type="NCBI Taxonomy" id="1314678"/>
    <lineage>
        <taxon>Eukaryota</taxon>
        <taxon>Fungi</taxon>
        <taxon>Fungi incertae sedis</taxon>
        <taxon>Mucoromycota</taxon>
        <taxon>Mucoromycotina</taxon>
        <taxon>Umbelopsidomycetes</taxon>
        <taxon>Umbelopsidales</taxon>
        <taxon>Umbelopsidaceae</taxon>
        <taxon>Umbelopsis</taxon>
    </lineage>
</organism>
<dbReference type="GeneID" id="75917248"/>
<keyword evidence="8" id="KW-0539">Nucleus</keyword>
<evidence type="ECO:0000256" key="7">
    <source>
        <dbReference type="ARBA" id="ARBA00023204"/>
    </source>
</evidence>
<proteinExistence type="predicted"/>
<dbReference type="SUPFAM" id="SSF57850">
    <property type="entry name" value="RING/U-box"/>
    <property type="match status" value="1"/>
</dbReference>
<dbReference type="GO" id="GO:0004842">
    <property type="term" value="F:ubiquitin-protein transferase activity"/>
    <property type="evidence" value="ECO:0007669"/>
    <property type="project" value="TreeGrafter"/>
</dbReference>
<dbReference type="PROSITE" id="PS00518">
    <property type="entry name" value="ZF_RING_1"/>
    <property type="match status" value="1"/>
</dbReference>
<evidence type="ECO:0000313" key="13">
    <source>
        <dbReference type="EMBL" id="KAI8575983.1"/>
    </source>
</evidence>
<gene>
    <name evidence="13" type="ORF">K450DRAFT_258811</name>
</gene>
<name>A0AAD5E1M2_UMBRA</name>
<dbReference type="InterPro" id="IPR001841">
    <property type="entry name" value="Znf_RING"/>
</dbReference>
<dbReference type="PANTHER" id="PTHR13763">
    <property type="entry name" value="BREAST CANCER TYPE 1 SUSCEPTIBILITY PROTEIN BRCA1"/>
    <property type="match status" value="1"/>
</dbReference>
<dbReference type="SMART" id="SM00184">
    <property type="entry name" value="RING"/>
    <property type="match status" value="1"/>
</dbReference>
<evidence type="ECO:0000256" key="2">
    <source>
        <dbReference type="ARBA" id="ARBA00022723"/>
    </source>
</evidence>
<dbReference type="CDD" id="cd17734">
    <property type="entry name" value="BRCT_Bard1_rpt1"/>
    <property type="match status" value="1"/>
</dbReference>
<evidence type="ECO:0000256" key="8">
    <source>
        <dbReference type="ARBA" id="ARBA00023242"/>
    </source>
</evidence>
<dbReference type="Gene3D" id="3.40.50.10190">
    <property type="entry name" value="BRCT domain"/>
    <property type="match status" value="2"/>
</dbReference>
<evidence type="ECO:0000256" key="1">
    <source>
        <dbReference type="ARBA" id="ARBA00004123"/>
    </source>
</evidence>
<dbReference type="InterPro" id="IPR001357">
    <property type="entry name" value="BRCT_dom"/>
</dbReference>
<dbReference type="GO" id="GO:0045944">
    <property type="term" value="P:positive regulation of transcription by RNA polymerase II"/>
    <property type="evidence" value="ECO:0007669"/>
    <property type="project" value="TreeGrafter"/>
</dbReference>
<keyword evidence="2" id="KW-0479">Metal-binding</keyword>
<feature type="domain" description="RING-type" evidence="11">
    <location>
        <begin position="26"/>
        <end position="64"/>
    </location>
</feature>
<keyword evidence="7" id="KW-0234">DNA repair</keyword>
<feature type="compositionally biased region" description="Polar residues" evidence="10">
    <location>
        <begin position="212"/>
        <end position="229"/>
    </location>
</feature>
<feature type="domain" description="BRCT" evidence="12">
    <location>
        <begin position="265"/>
        <end position="360"/>
    </location>
</feature>
<dbReference type="InterPro" id="IPR013083">
    <property type="entry name" value="Znf_RING/FYVE/PHD"/>
</dbReference>
<dbReference type="SMART" id="SM00292">
    <property type="entry name" value="BRCT"/>
    <property type="match status" value="2"/>
</dbReference>
<dbReference type="Gene3D" id="3.30.40.10">
    <property type="entry name" value="Zinc/RING finger domain, C3HC4 (zinc finger)"/>
    <property type="match status" value="1"/>
</dbReference>
<reference evidence="13" key="1">
    <citation type="submission" date="2021-06" db="EMBL/GenBank/DDBJ databases">
        <authorList>
            <consortium name="DOE Joint Genome Institute"/>
            <person name="Mondo S.J."/>
            <person name="Amses K.R."/>
            <person name="Simmons D.R."/>
            <person name="Longcore J.E."/>
            <person name="Seto K."/>
            <person name="Alves G.H."/>
            <person name="Bonds A.E."/>
            <person name="Quandt C.A."/>
            <person name="Davis W.J."/>
            <person name="Chang Y."/>
            <person name="Letcher P.M."/>
            <person name="Powell M.J."/>
            <person name="Kuo A."/>
            <person name="Labutti K."/>
            <person name="Pangilinan J."/>
            <person name="Andreopoulos W."/>
            <person name="Tritt A."/>
            <person name="Riley R."/>
            <person name="Hundley H."/>
            <person name="Johnson J."/>
            <person name="Lipzen A."/>
            <person name="Barry K."/>
            <person name="Berbee M.L."/>
            <person name="Buchler N.E."/>
            <person name="Grigoriev I.V."/>
            <person name="Spatafora J.W."/>
            <person name="Stajich J.E."/>
            <person name="James T.Y."/>
        </authorList>
    </citation>
    <scope>NUCLEOTIDE SEQUENCE</scope>
    <source>
        <strain evidence="13">AG</strain>
    </source>
</reference>
<keyword evidence="3" id="KW-0677">Repeat</keyword>
<feature type="region of interest" description="Disordered" evidence="10">
    <location>
        <begin position="125"/>
        <end position="145"/>
    </location>
</feature>
<dbReference type="RefSeq" id="XP_051440987.1">
    <property type="nucleotide sequence ID" value="XM_051591905.1"/>
</dbReference>
<evidence type="ECO:0000256" key="5">
    <source>
        <dbReference type="ARBA" id="ARBA00022771"/>
    </source>
</evidence>
<dbReference type="GO" id="GO:0000724">
    <property type="term" value="P:double-strand break repair via homologous recombination"/>
    <property type="evidence" value="ECO:0007669"/>
    <property type="project" value="TreeGrafter"/>
</dbReference>
<feature type="compositionally biased region" description="Low complexity" evidence="10">
    <location>
        <begin position="201"/>
        <end position="211"/>
    </location>
</feature>
<keyword evidence="4" id="KW-0227">DNA damage</keyword>
<keyword evidence="14" id="KW-1185">Reference proteome</keyword>
<dbReference type="GO" id="GO:0008270">
    <property type="term" value="F:zinc ion binding"/>
    <property type="evidence" value="ECO:0007669"/>
    <property type="project" value="UniProtKB-KW"/>
</dbReference>
<dbReference type="Pfam" id="PF00533">
    <property type="entry name" value="BRCT"/>
    <property type="match status" value="1"/>
</dbReference>
<dbReference type="Pfam" id="PF13923">
    <property type="entry name" value="zf-C3HC4_2"/>
    <property type="match status" value="1"/>
</dbReference>
<evidence type="ECO:0000256" key="4">
    <source>
        <dbReference type="ARBA" id="ARBA00022763"/>
    </source>
</evidence>
<dbReference type="SUPFAM" id="SSF52113">
    <property type="entry name" value="BRCT domain"/>
    <property type="match status" value="2"/>
</dbReference>